<evidence type="ECO:0000259" key="6">
    <source>
        <dbReference type="PROSITE" id="PS51379"/>
    </source>
</evidence>
<reference evidence="7" key="1">
    <citation type="submission" date="2018-01" db="EMBL/GenBank/DDBJ databases">
        <authorList>
            <person name="Regsiter A."/>
            <person name="William W."/>
        </authorList>
    </citation>
    <scope>NUCLEOTIDE SEQUENCE</scope>
    <source>
        <strain evidence="7">TRIP AH-1</strain>
    </source>
</reference>
<dbReference type="PROSITE" id="PS00198">
    <property type="entry name" value="4FE4S_FER_1"/>
    <property type="match status" value="1"/>
</dbReference>
<evidence type="ECO:0000256" key="4">
    <source>
        <dbReference type="ARBA" id="ARBA00023004"/>
    </source>
</evidence>
<dbReference type="GO" id="GO:0046872">
    <property type="term" value="F:metal ion binding"/>
    <property type="evidence" value="ECO:0007669"/>
    <property type="project" value="UniProtKB-KW"/>
</dbReference>
<dbReference type="Pfam" id="PF02754">
    <property type="entry name" value="CCG"/>
    <property type="match status" value="2"/>
</dbReference>
<dbReference type="GO" id="GO:0016491">
    <property type="term" value="F:oxidoreductase activity"/>
    <property type="evidence" value="ECO:0007669"/>
    <property type="project" value="UniProtKB-KW"/>
</dbReference>
<accession>A0A445N3J0</accession>
<dbReference type="InterPro" id="IPR009051">
    <property type="entry name" value="Helical_ferredxn"/>
</dbReference>
<evidence type="ECO:0000313" key="7">
    <source>
        <dbReference type="EMBL" id="SPD76275.1"/>
    </source>
</evidence>
<evidence type="ECO:0000256" key="1">
    <source>
        <dbReference type="ARBA" id="ARBA00022485"/>
    </source>
</evidence>
<proteinExistence type="predicted"/>
<dbReference type="InterPro" id="IPR004017">
    <property type="entry name" value="Cys_rich_dom"/>
</dbReference>
<dbReference type="InterPro" id="IPR017896">
    <property type="entry name" value="4Fe4S_Fe-S-bd"/>
</dbReference>
<keyword evidence="2" id="KW-0479">Metal-binding</keyword>
<dbReference type="Gene3D" id="1.10.1060.10">
    <property type="entry name" value="Alpha-helical ferredoxin"/>
    <property type="match status" value="1"/>
</dbReference>
<dbReference type="GO" id="GO:0051539">
    <property type="term" value="F:4 iron, 4 sulfur cluster binding"/>
    <property type="evidence" value="ECO:0007669"/>
    <property type="project" value="UniProtKB-KW"/>
</dbReference>
<organism evidence="7">
    <name type="scientific">uncultured Desulfobacterium sp</name>
    <dbReference type="NCBI Taxonomy" id="201089"/>
    <lineage>
        <taxon>Bacteria</taxon>
        <taxon>Pseudomonadati</taxon>
        <taxon>Thermodesulfobacteriota</taxon>
        <taxon>Desulfobacteria</taxon>
        <taxon>Desulfobacterales</taxon>
        <taxon>Desulfobacteriaceae</taxon>
        <taxon>Desulfobacterium</taxon>
        <taxon>environmental samples</taxon>
    </lineage>
</organism>
<protein>
    <submittedName>
        <fullName evidence="7">Cysteine-rich domain protein</fullName>
    </submittedName>
</protein>
<evidence type="ECO:0000256" key="2">
    <source>
        <dbReference type="ARBA" id="ARBA00022723"/>
    </source>
</evidence>
<dbReference type="AlphaFoldDB" id="A0A445N3J0"/>
<dbReference type="PANTHER" id="PTHR43255:SF1">
    <property type="entry name" value="IRON-SULFUR-BINDING OXIDOREDUCTASE FADF-RELATED"/>
    <property type="match status" value="1"/>
</dbReference>
<evidence type="ECO:0000256" key="5">
    <source>
        <dbReference type="ARBA" id="ARBA00023014"/>
    </source>
</evidence>
<keyword evidence="4" id="KW-0408">Iron</keyword>
<dbReference type="PANTHER" id="PTHR43255">
    <property type="entry name" value="IRON-SULFUR-BINDING OXIDOREDUCTASE FADF-RELATED-RELATED"/>
    <property type="match status" value="1"/>
</dbReference>
<dbReference type="Pfam" id="PF13183">
    <property type="entry name" value="Fer4_8"/>
    <property type="match status" value="1"/>
</dbReference>
<dbReference type="InterPro" id="IPR051460">
    <property type="entry name" value="HdrC_iron-sulfur_subunit"/>
</dbReference>
<feature type="domain" description="4Fe-4S ferredoxin-type" evidence="6">
    <location>
        <begin position="49"/>
        <end position="82"/>
    </location>
</feature>
<keyword evidence="3" id="KW-0560">Oxidoreductase</keyword>
<sequence>MELAKQITQRQSDFCMECGVCTGSCPMSRVLPDFSPRQMIKRAMIDPDGELLQGKEIWECLTCGRCSSRCPVEIDVPEFIRSCRLKALKAGNLPMESHQGIFQTIAGLQTGDLKQQRTSWAEGAGKFSNSGDFFYFVGCLPYFDPVFSYLGLSPVESARGVLGLLNKIGIEPVISNDERCCGHDALWSGNEATFRRLAELNLEVIRSSGARTVVFSCPEGYSTFKVQYPKYVGELPFEVLHVTELLGRELAGKDIAFKPSSNGVITYHDPCRLGRGAGIYDQPRQLLGLIPETSLVEMPRNRENSLCCGTSAWMECSNCSKSVRLDRLSEAERTGAGTLVTACPKCQIHFTCARLNSDLKIEVKDLYTYLLENIKGD</sequence>
<dbReference type="SUPFAM" id="SSF46548">
    <property type="entry name" value="alpha-helical ferredoxin"/>
    <property type="match status" value="1"/>
</dbReference>
<name>A0A445N3J0_9BACT</name>
<keyword evidence="1" id="KW-0004">4Fe-4S</keyword>
<keyword evidence="5" id="KW-0411">Iron-sulfur</keyword>
<dbReference type="GO" id="GO:0005886">
    <property type="term" value="C:plasma membrane"/>
    <property type="evidence" value="ECO:0007669"/>
    <property type="project" value="TreeGrafter"/>
</dbReference>
<dbReference type="InterPro" id="IPR017900">
    <property type="entry name" value="4Fe4S_Fe_S_CS"/>
</dbReference>
<evidence type="ECO:0000256" key="3">
    <source>
        <dbReference type="ARBA" id="ARBA00023002"/>
    </source>
</evidence>
<dbReference type="PROSITE" id="PS51379">
    <property type="entry name" value="4FE4S_FER_2"/>
    <property type="match status" value="2"/>
</dbReference>
<gene>
    <name evidence="7" type="ORF">PITCH_A880027</name>
</gene>
<dbReference type="EMBL" id="OJIN01000234">
    <property type="protein sequence ID" value="SPD76275.1"/>
    <property type="molecule type" value="Genomic_DNA"/>
</dbReference>
<feature type="domain" description="4Fe-4S ferredoxin-type" evidence="6">
    <location>
        <begin position="6"/>
        <end position="37"/>
    </location>
</feature>